<sequence length="43" mass="5100">MQGRRHMVPRDVGVIFPRLQRVTRGQDPPPHVKLQEQNKRNKV</sequence>
<accession>A0AAX6FU35</accession>
<evidence type="ECO:0000256" key="1">
    <source>
        <dbReference type="SAM" id="MobiDB-lite"/>
    </source>
</evidence>
<protein>
    <submittedName>
        <fullName evidence="2">Aminoacyl tRNA synthase complex-interacting multifunctional protein 1</fullName>
    </submittedName>
</protein>
<name>A0AAX6FU35_IRIPA</name>
<dbReference type="EMBL" id="JANAVB010026196">
    <property type="protein sequence ID" value="KAJ6819491.1"/>
    <property type="molecule type" value="Genomic_DNA"/>
</dbReference>
<feature type="region of interest" description="Disordered" evidence="1">
    <location>
        <begin position="19"/>
        <end position="43"/>
    </location>
</feature>
<reference evidence="2" key="2">
    <citation type="submission" date="2023-04" db="EMBL/GenBank/DDBJ databases">
        <authorList>
            <person name="Bruccoleri R.E."/>
            <person name="Oakeley E.J."/>
            <person name="Faust A.-M."/>
            <person name="Dessus-Babus S."/>
            <person name="Altorfer M."/>
            <person name="Burckhardt D."/>
            <person name="Oertli M."/>
            <person name="Naumann U."/>
            <person name="Petersen F."/>
            <person name="Wong J."/>
        </authorList>
    </citation>
    <scope>NUCLEOTIDE SEQUENCE</scope>
    <source>
        <strain evidence="2">GSM-AAB239-AS_SAM_17_03QT</strain>
        <tissue evidence="2">Leaf</tissue>
    </source>
</reference>
<evidence type="ECO:0000313" key="2">
    <source>
        <dbReference type="EMBL" id="KAJ6819491.1"/>
    </source>
</evidence>
<dbReference type="Proteomes" id="UP001140949">
    <property type="component" value="Unassembled WGS sequence"/>
</dbReference>
<gene>
    <name evidence="2" type="ORF">M6B38_402420</name>
</gene>
<comment type="caution">
    <text evidence="2">The sequence shown here is derived from an EMBL/GenBank/DDBJ whole genome shotgun (WGS) entry which is preliminary data.</text>
</comment>
<evidence type="ECO:0000313" key="3">
    <source>
        <dbReference type="Proteomes" id="UP001140949"/>
    </source>
</evidence>
<dbReference type="AlphaFoldDB" id="A0AAX6FU35"/>
<feature type="compositionally biased region" description="Basic and acidic residues" evidence="1">
    <location>
        <begin position="33"/>
        <end position="43"/>
    </location>
</feature>
<keyword evidence="3" id="KW-1185">Reference proteome</keyword>
<proteinExistence type="predicted"/>
<reference evidence="2" key="1">
    <citation type="journal article" date="2023" name="GigaByte">
        <title>Genome assembly of the bearded iris, Iris pallida Lam.</title>
        <authorList>
            <person name="Bruccoleri R.E."/>
            <person name="Oakeley E.J."/>
            <person name="Faust A.M.E."/>
            <person name="Altorfer M."/>
            <person name="Dessus-Babus S."/>
            <person name="Burckhardt D."/>
            <person name="Oertli M."/>
            <person name="Naumann U."/>
            <person name="Petersen F."/>
            <person name="Wong J."/>
        </authorList>
    </citation>
    <scope>NUCLEOTIDE SEQUENCE</scope>
    <source>
        <strain evidence="2">GSM-AAB239-AS_SAM_17_03QT</strain>
    </source>
</reference>
<organism evidence="2 3">
    <name type="scientific">Iris pallida</name>
    <name type="common">Sweet iris</name>
    <dbReference type="NCBI Taxonomy" id="29817"/>
    <lineage>
        <taxon>Eukaryota</taxon>
        <taxon>Viridiplantae</taxon>
        <taxon>Streptophyta</taxon>
        <taxon>Embryophyta</taxon>
        <taxon>Tracheophyta</taxon>
        <taxon>Spermatophyta</taxon>
        <taxon>Magnoliopsida</taxon>
        <taxon>Liliopsida</taxon>
        <taxon>Asparagales</taxon>
        <taxon>Iridaceae</taxon>
        <taxon>Iridoideae</taxon>
        <taxon>Irideae</taxon>
        <taxon>Iris</taxon>
    </lineage>
</organism>